<dbReference type="SUPFAM" id="SSF52833">
    <property type="entry name" value="Thioredoxin-like"/>
    <property type="match status" value="1"/>
</dbReference>
<protein>
    <recommendedName>
        <fullName evidence="3">Glutaredoxin domain-containing protein</fullName>
    </recommendedName>
</protein>
<comment type="caution">
    <text evidence="4">The sequence shown here is derived from an EMBL/GenBank/DDBJ whole genome shotgun (WGS) entry which is preliminary data.</text>
</comment>
<evidence type="ECO:0000256" key="1">
    <source>
        <dbReference type="ARBA" id="ARBA00008983"/>
    </source>
</evidence>
<evidence type="ECO:0000256" key="2">
    <source>
        <dbReference type="ARBA" id="ARBA00023284"/>
    </source>
</evidence>
<dbReference type="Pfam" id="PF00462">
    <property type="entry name" value="Glutaredoxin"/>
    <property type="match status" value="1"/>
</dbReference>
<dbReference type="GO" id="GO:0005759">
    <property type="term" value="C:mitochondrial matrix"/>
    <property type="evidence" value="ECO:0007669"/>
    <property type="project" value="TreeGrafter"/>
</dbReference>
<accession>A0AA41S442</accession>
<evidence type="ECO:0000259" key="3">
    <source>
        <dbReference type="Pfam" id="PF00462"/>
    </source>
</evidence>
<reference evidence="4" key="1">
    <citation type="submission" date="2022-03" db="EMBL/GenBank/DDBJ databases">
        <title>A functionally conserved STORR gene fusion in Papaver species that diverged 16.8 million years ago.</title>
        <authorList>
            <person name="Catania T."/>
        </authorList>
    </citation>
    <scope>NUCLEOTIDE SEQUENCE</scope>
    <source>
        <strain evidence="4">S-191538</strain>
    </source>
</reference>
<dbReference type="InterPro" id="IPR004480">
    <property type="entry name" value="Monothiol_GRX-rel"/>
</dbReference>
<gene>
    <name evidence="4" type="ORF">MKW94_024140</name>
</gene>
<evidence type="ECO:0000313" key="4">
    <source>
        <dbReference type="EMBL" id="MCL7025978.1"/>
    </source>
</evidence>
<keyword evidence="2" id="KW-0676">Redox-active center</keyword>
<dbReference type="Gene3D" id="3.40.30.10">
    <property type="entry name" value="Glutaredoxin"/>
    <property type="match status" value="1"/>
</dbReference>
<dbReference type="InterPro" id="IPR036249">
    <property type="entry name" value="Thioredoxin-like_sf"/>
</dbReference>
<sequence>MLDLNGAIRGGHCGRHLSLRTTWEVSGSSCRKGMQYSTIVPSDPDTHDDFKPTNKAASSGISLKDIVEKDIKENPVTLYMKGIPEQPRCGFSSLAVRVLNEYNVRVGARNILEDQELKNVVKTF</sequence>
<comment type="similarity">
    <text evidence="1">Belongs to the glutaredoxin family. CGFS subfamily.</text>
</comment>
<dbReference type="PROSITE" id="PS51354">
    <property type="entry name" value="GLUTAREDOXIN_2"/>
    <property type="match status" value="1"/>
</dbReference>
<organism evidence="4 5">
    <name type="scientific">Papaver nudicaule</name>
    <name type="common">Iceland poppy</name>
    <dbReference type="NCBI Taxonomy" id="74823"/>
    <lineage>
        <taxon>Eukaryota</taxon>
        <taxon>Viridiplantae</taxon>
        <taxon>Streptophyta</taxon>
        <taxon>Embryophyta</taxon>
        <taxon>Tracheophyta</taxon>
        <taxon>Spermatophyta</taxon>
        <taxon>Magnoliopsida</taxon>
        <taxon>Ranunculales</taxon>
        <taxon>Papaveraceae</taxon>
        <taxon>Papaveroideae</taxon>
        <taxon>Papaver</taxon>
    </lineage>
</organism>
<dbReference type="Proteomes" id="UP001177140">
    <property type="component" value="Unassembled WGS sequence"/>
</dbReference>
<dbReference type="AlphaFoldDB" id="A0AA41S442"/>
<name>A0AA41S442_PAPNU</name>
<feature type="domain" description="Glutaredoxin" evidence="3">
    <location>
        <begin position="76"/>
        <end position="122"/>
    </location>
</feature>
<evidence type="ECO:0000313" key="5">
    <source>
        <dbReference type="Proteomes" id="UP001177140"/>
    </source>
</evidence>
<proteinExistence type="inferred from homology"/>
<dbReference type="EMBL" id="JAJJMA010051318">
    <property type="protein sequence ID" value="MCL7025978.1"/>
    <property type="molecule type" value="Genomic_DNA"/>
</dbReference>
<dbReference type="PANTHER" id="PTHR10293:SF16">
    <property type="entry name" value="GLUTAREDOXIN-RELATED PROTEIN 5, MITOCHONDRIAL"/>
    <property type="match status" value="1"/>
</dbReference>
<dbReference type="InterPro" id="IPR002109">
    <property type="entry name" value="Glutaredoxin"/>
</dbReference>
<dbReference type="PANTHER" id="PTHR10293">
    <property type="entry name" value="GLUTAREDOXIN FAMILY MEMBER"/>
    <property type="match status" value="1"/>
</dbReference>
<keyword evidence="5" id="KW-1185">Reference proteome</keyword>
<feature type="non-terminal residue" evidence="4">
    <location>
        <position position="124"/>
    </location>
</feature>